<gene>
    <name evidence="3" type="ORF">EJB05_02902</name>
    <name evidence="2" type="ORF">EJB05_49802</name>
</gene>
<feature type="non-terminal residue" evidence="3">
    <location>
        <position position="1"/>
    </location>
</feature>
<dbReference type="AlphaFoldDB" id="A0A5J9WWG7"/>
<sequence length="107" mass="11231">MYRFHIALIVMGQSSRIDLPGLPGSFSIDLNSQPPLAPPRRGLGDPSAQPPGAPARGGPRHASATPQLICAAALKLSSHSAAQLKRLIGALDIPADAEDRNYITKQS</sequence>
<accession>A0A5J9WWG7</accession>
<dbReference type="EMBL" id="RWGY01000051">
    <property type="protein sequence ID" value="TVU06581.1"/>
    <property type="molecule type" value="Genomic_DNA"/>
</dbReference>
<feature type="compositionally biased region" description="Low complexity" evidence="1">
    <location>
        <begin position="54"/>
        <end position="63"/>
    </location>
</feature>
<reference evidence="3 4" key="1">
    <citation type="journal article" date="2019" name="Sci. Rep.">
        <title>A high-quality genome of Eragrostis curvula grass provides insights into Poaceae evolution and supports new strategies to enhance forage quality.</title>
        <authorList>
            <person name="Carballo J."/>
            <person name="Santos B.A.C.M."/>
            <person name="Zappacosta D."/>
            <person name="Garbus I."/>
            <person name="Selva J.P."/>
            <person name="Gallo C.A."/>
            <person name="Diaz A."/>
            <person name="Albertini E."/>
            <person name="Caccamo M."/>
            <person name="Echenique V."/>
        </authorList>
    </citation>
    <scope>NUCLEOTIDE SEQUENCE [LARGE SCALE GENOMIC DNA]</scope>
    <source>
        <strain evidence="4">cv. Victoria</strain>
        <tissue evidence="3">Leaf</tissue>
    </source>
</reference>
<proteinExistence type="predicted"/>
<evidence type="ECO:0000313" key="4">
    <source>
        <dbReference type="Proteomes" id="UP000324897"/>
    </source>
</evidence>
<dbReference type="EMBL" id="RWGY01000002">
    <property type="protein sequence ID" value="TVU51470.1"/>
    <property type="molecule type" value="Genomic_DNA"/>
</dbReference>
<evidence type="ECO:0000313" key="2">
    <source>
        <dbReference type="EMBL" id="TVU06581.1"/>
    </source>
</evidence>
<comment type="caution">
    <text evidence="3">The sequence shown here is derived from an EMBL/GenBank/DDBJ whole genome shotgun (WGS) entry which is preliminary data.</text>
</comment>
<dbReference type="Gramene" id="TVU06581">
    <property type="protein sequence ID" value="TVU06581"/>
    <property type="gene ID" value="EJB05_49802"/>
</dbReference>
<dbReference type="Gramene" id="TVU51470">
    <property type="protein sequence ID" value="TVU51470"/>
    <property type="gene ID" value="EJB05_02902"/>
</dbReference>
<keyword evidence="4" id="KW-1185">Reference proteome</keyword>
<protein>
    <submittedName>
        <fullName evidence="3">Uncharacterized protein</fullName>
    </submittedName>
</protein>
<dbReference type="Proteomes" id="UP000324897">
    <property type="component" value="Chromosome 6"/>
</dbReference>
<evidence type="ECO:0000313" key="3">
    <source>
        <dbReference type="EMBL" id="TVU51470.1"/>
    </source>
</evidence>
<organism evidence="3 4">
    <name type="scientific">Eragrostis curvula</name>
    <name type="common">weeping love grass</name>
    <dbReference type="NCBI Taxonomy" id="38414"/>
    <lineage>
        <taxon>Eukaryota</taxon>
        <taxon>Viridiplantae</taxon>
        <taxon>Streptophyta</taxon>
        <taxon>Embryophyta</taxon>
        <taxon>Tracheophyta</taxon>
        <taxon>Spermatophyta</taxon>
        <taxon>Magnoliopsida</taxon>
        <taxon>Liliopsida</taxon>
        <taxon>Poales</taxon>
        <taxon>Poaceae</taxon>
        <taxon>PACMAD clade</taxon>
        <taxon>Chloridoideae</taxon>
        <taxon>Eragrostideae</taxon>
        <taxon>Eragrostidinae</taxon>
        <taxon>Eragrostis</taxon>
    </lineage>
</organism>
<name>A0A5J9WWG7_9POAL</name>
<evidence type="ECO:0000256" key="1">
    <source>
        <dbReference type="SAM" id="MobiDB-lite"/>
    </source>
</evidence>
<feature type="region of interest" description="Disordered" evidence="1">
    <location>
        <begin position="30"/>
        <end position="63"/>
    </location>
</feature>